<dbReference type="Proteomes" id="UP000324233">
    <property type="component" value="Chromosome"/>
</dbReference>
<dbReference type="AlphaFoldDB" id="A0A5B9W1B6"/>
<feature type="domain" description="Serine aminopeptidase S33" evidence="1">
    <location>
        <begin position="37"/>
        <end position="273"/>
    </location>
</feature>
<dbReference type="InterPro" id="IPR022742">
    <property type="entry name" value="Hydrolase_4"/>
</dbReference>
<dbReference type="Pfam" id="PF12146">
    <property type="entry name" value="Hydrolase_4"/>
    <property type="match status" value="1"/>
</dbReference>
<dbReference type="KEGG" id="agv:OJF2_25240"/>
<evidence type="ECO:0000259" key="1">
    <source>
        <dbReference type="Pfam" id="PF12146"/>
    </source>
</evidence>
<keyword evidence="3" id="KW-1185">Reference proteome</keyword>
<sequence>MIDGATIEGRASGMTHRSFTASDGYEVHVGCWPAAQPARGHVVILHGVQSHSGWYGSLGRALSAAGYQASFPDRRGSGPNSQDRGHAPSAGRLVADLAEWVRIIRSEGPGLPVTMGGISWGGKLALILTARHPELVDGLALICPGLLPRIGVSFGEKARIALALFTDRRKTFPIPLSDPALFTGNPEAQAYIAADPLGLREGTAGLMATSFFIDRMVSRAPGKVRQPSLLMIAGRDRIVDNARTLRYFDRLATSDRTVIEYPEAHHTLEFEPDPSRYAGDLIAWIRGHVERA</sequence>
<protein>
    <submittedName>
        <fullName evidence="2">Alpha/beta hydrolase family protein</fullName>
    </submittedName>
</protein>
<name>A0A5B9W1B6_9BACT</name>
<proteinExistence type="predicted"/>
<dbReference type="InterPro" id="IPR051044">
    <property type="entry name" value="MAG_DAG_Lipase"/>
</dbReference>
<keyword evidence="2" id="KW-0378">Hydrolase</keyword>
<evidence type="ECO:0000313" key="3">
    <source>
        <dbReference type="Proteomes" id="UP000324233"/>
    </source>
</evidence>
<evidence type="ECO:0000313" key="2">
    <source>
        <dbReference type="EMBL" id="QEH33991.1"/>
    </source>
</evidence>
<organism evidence="2 3">
    <name type="scientific">Aquisphaera giovannonii</name>
    <dbReference type="NCBI Taxonomy" id="406548"/>
    <lineage>
        <taxon>Bacteria</taxon>
        <taxon>Pseudomonadati</taxon>
        <taxon>Planctomycetota</taxon>
        <taxon>Planctomycetia</taxon>
        <taxon>Isosphaerales</taxon>
        <taxon>Isosphaeraceae</taxon>
        <taxon>Aquisphaera</taxon>
    </lineage>
</organism>
<accession>A0A5B9W1B6</accession>
<dbReference type="EMBL" id="CP042997">
    <property type="protein sequence ID" value="QEH33991.1"/>
    <property type="molecule type" value="Genomic_DNA"/>
</dbReference>
<dbReference type="PANTHER" id="PTHR11614">
    <property type="entry name" value="PHOSPHOLIPASE-RELATED"/>
    <property type="match status" value="1"/>
</dbReference>
<gene>
    <name evidence="2" type="ORF">OJF2_25240</name>
</gene>
<dbReference type="GO" id="GO:0016787">
    <property type="term" value="F:hydrolase activity"/>
    <property type="evidence" value="ECO:0007669"/>
    <property type="project" value="UniProtKB-KW"/>
</dbReference>
<dbReference type="SUPFAM" id="SSF53474">
    <property type="entry name" value="alpha/beta-Hydrolases"/>
    <property type="match status" value="1"/>
</dbReference>
<dbReference type="Gene3D" id="3.40.50.1820">
    <property type="entry name" value="alpha/beta hydrolase"/>
    <property type="match status" value="1"/>
</dbReference>
<dbReference type="InterPro" id="IPR029058">
    <property type="entry name" value="AB_hydrolase_fold"/>
</dbReference>
<reference evidence="2 3" key="1">
    <citation type="submission" date="2019-08" db="EMBL/GenBank/DDBJ databases">
        <title>Deep-cultivation of Planctomycetes and their phenomic and genomic characterization uncovers novel biology.</title>
        <authorList>
            <person name="Wiegand S."/>
            <person name="Jogler M."/>
            <person name="Boedeker C."/>
            <person name="Pinto D."/>
            <person name="Vollmers J."/>
            <person name="Rivas-Marin E."/>
            <person name="Kohn T."/>
            <person name="Peeters S.H."/>
            <person name="Heuer A."/>
            <person name="Rast P."/>
            <person name="Oberbeckmann S."/>
            <person name="Bunk B."/>
            <person name="Jeske O."/>
            <person name="Meyerdierks A."/>
            <person name="Storesund J.E."/>
            <person name="Kallscheuer N."/>
            <person name="Luecker S."/>
            <person name="Lage O.M."/>
            <person name="Pohl T."/>
            <person name="Merkel B.J."/>
            <person name="Hornburger P."/>
            <person name="Mueller R.-W."/>
            <person name="Bruemmer F."/>
            <person name="Labrenz M."/>
            <person name="Spormann A.M."/>
            <person name="Op den Camp H."/>
            <person name="Overmann J."/>
            <person name="Amann R."/>
            <person name="Jetten M.S.M."/>
            <person name="Mascher T."/>
            <person name="Medema M.H."/>
            <person name="Devos D.P."/>
            <person name="Kaster A.-K."/>
            <person name="Ovreas L."/>
            <person name="Rohde M."/>
            <person name="Galperin M.Y."/>
            <person name="Jogler C."/>
        </authorList>
    </citation>
    <scope>NUCLEOTIDE SEQUENCE [LARGE SCALE GENOMIC DNA]</scope>
    <source>
        <strain evidence="2 3">OJF2</strain>
    </source>
</reference>
<dbReference type="RefSeq" id="WP_246196507.1">
    <property type="nucleotide sequence ID" value="NZ_CP042997.1"/>
</dbReference>